<sequence length="114" mass="13393">MPTSCHLRNEVHSKRLGIGYTVTIRKYNRTLQQHNQRIDYVVNRPFSTDPNQIANHRPHYKEYHSLRFDAVHSPQQIPRWNRIIQAVYNFADKVNSEVPFLTENSEKACSSSQA</sequence>
<evidence type="ECO:0000313" key="1">
    <source>
        <dbReference type="EMBL" id="PKB93231.1"/>
    </source>
</evidence>
<reference evidence="1 2" key="2">
    <citation type="submission" date="2017-09" db="EMBL/GenBank/DDBJ databases">
        <title>Extensive intraspecific genome diversity in a model arbuscular mycorrhizal fungus.</title>
        <authorList>
            <person name="Chen E.C."/>
            <person name="Morin E."/>
            <person name="Beaudet D."/>
            <person name="Noel J."/>
            <person name="Ndikumana S."/>
            <person name="Charron P."/>
            <person name="St-Onge C."/>
            <person name="Giorgi J."/>
            <person name="Grigoriev I.V."/>
            <person name="Roux C."/>
            <person name="Martin F.M."/>
            <person name="Corradi N."/>
        </authorList>
    </citation>
    <scope>NUCLEOTIDE SEQUENCE [LARGE SCALE GENOMIC DNA]</scope>
    <source>
        <strain evidence="1 2">A5</strain>
    </source>
</reference>
<dbReference type="VEuPathDB" id="FungiDB:FUN_009277"/>
<comment type="caution">
    <text evidence="1">The sequence shown here is derived from an EMBL/GenBank/DDBJ whole genome shotgun (WGS) entry which is preliminary data.</text>
</comment>
<dbReference type="EMBL" id="LLXJ01008601">
    <property type="protein sequence ID" value="PKB93231.1"/>
    <property type="molecule type" value="Genomic_DNA"/>
</dbReference>
<gene>
    <name evidence="1" type="ORF">RhiirA5_441931</name>
</gene>
<dbReference type="Proteomes" id="UP000232722">
    <property type="component" value="Unassembled WGS sequence"/>
</dbReference>
<reference evidence="1 2" key="1">
    <citation type="submission" date="2016-04" db="EMBL/GenBank/DDBJ databases">
        <title>Genome analyses suggest a sexual origin of heterokaryosis in a supposedly ancient asexual fungus.</title>
        <authorList>
            <person name="Ropars J."/>
            <person name="Sedzielewska K."/>
            <person name="Noel J."/>
            <person name="Charron P."/>
            <person name="Farinelli L."/>
            <person name="Marton T."/>
            <person name="Kruger M."/>
            <person name="Pelin A."/>
            <person name="Brachmann A."/>
            <person name="Corradi N."/>
        </authorList>
    </citation>
    <scope>NUCLEOTIDE SEQUENCE [LARGE SCALE GENOMIC DNA]</scope>
    <source>
        <strain evidence="1 2">A5</strain>
    </source>
</reference>
<protein>
    <submittedName>
        <fullName evidence="1">Uncharacterized protein</fullName>
    </submittedName>
</protein>
<name>A0A2N0NF84_9GLOM</name>
<evidence type="ECO:0000313" key="2">
    <source>
        <dbReference type="Proteomes" id="UP000232722"/>
    </source>
</evidence>
<accession>A0A2N0NF84</accession>
<dbReference type="AlphaFoldDB" id="A0A2N0NF84"/>
<dbReference type="VEuPathDB" id="FungiDB:RhiirA1_467082"/>
<proteinExistence type="predicted"/>
<organism evidence="1 2">
    <name type="scientific">Rhizophagus irregularis</name>
    <dbReference type="NCBI Taxonomy" id="588596"/>
    <lineage>
        <taxon>Eukaryota</taxon>
        <taxon>Fungi</taxon>
        <taxon>Fungi incertae sedis</taxon>
        <taxon>Mucoromycota</taxon>
        <taxon>Glomeromycotina</taxon>
        <taxon>Glomeromycetes</taxon>
        <taxon>Glomerales</taxon>
        <taxon>Glomeraceae</taxon>
        <taxon>Rhizophagus</taxon>
    </lineage>
</organism>